<dbReference type="HOGENOM" id="CLU_2993615_0_0_5"/>
<evidence type="ECO:0000313" key="1">
    <source>
        <dbReference type="EMBL" id="CCM74613.1"/>
    </source>
</evidence>
<proteinExistence type="predicted"/>
<organism evidence="1 2">
    <name type="scientific">Rhizobium mesoamericanum STM3625</name>
    <dbReference type="NCBI Taxonomy" id="1211777"/>
    <lineage>
        <taxon>Bacteria</taxon>
        <taxon>Pseudomonadati</taxon>
        <taxon>Pseudomonadota</taxon>
        <taxon>Alphaproteobacteria</taxon>
        <taxon>Hyphomicrobiales</taxon>
        <taxon>Rhizobiaceae</taxon>
        <taxon>Rhizobium/Agrobacterium group</taxon>
        <taxon>Rhizobium</taxon>
    </lineage>
</organism>
<reference evidence="1 2" key="1">
    <citation type="journal article" date="2013" name="Genome Announc.">
        <title>Draft Genome Sequence of Rhizobium mesoamericanum STM3625, a Nitrogen-Fixing Symbiont of Mimosa pudica Isolated in French Guiana (South America).</title>
        <authorList>
            <person name="Moulin L."/>
            <person name="Mornico D."/>
            <person name="Melkonian R."/>
            <person name="Klonowska A."/>
        </authorList>
    </citation>
    <scope>NUCLEOTIDE SEQUENCE [LARGE SCALE GENOMIC DNA]</scope>
    <source>
        <strain evidence="1 2">STM3625</strain>
    </source>
</reference>
<dbReference type="EMBL" id="CANI01000006">
    <property type="protein sequence ID" value="CCM74613.1"/>
    <property type="molecule type" value="Genomic_DNA"/>
</dbReference>
<protein>
    <submittedName>
        <fullName evidence="1">Uncharacterized protein</fullName>
    </submittedName>
</protein>
<comment type="caution">
    <text evidence="1">The sequence shown here is derived from an EMBL/GenBank/DDBJ whole genome shotgun (WGS) entry which is preliminary data.</text>
</comment>
<name>K0PL26_9HYPH</name>
<sequence length="57" mass="6122">MIGAPAAIYRGIPKCGDVEIQRTLVEAAGILLRKSKRDSLKARRSASLIGEAYHGGR</sequence>
<dbReference type="AlphaFoldDB" id="K0PL26"/>
<dbReference type="Proteomes" id="UP000009319">
    <property type="component" value="Unassembled WGS sequence"/>
</dbReference>
<keyword evidence="2" id="KW-1185">Reference proteome</keyword>
<evidence type="ECO:0000313" key="2">
    <source>
        <dbReference type="Proteomes" id="UP000009319"/>
    </source>
</evidence>
<gene>
    <name evidence="1" type="ORF">BN77_1751</name>
</gene>
<accession>K0PL26</accession>